<evidence type="ECO:0000313" key="14">
    <source>
        <dbReference type="EMBL" id="HIW87761.1"/>
    </source>
</evidence>
<dbReference type="InterPro" id="IPR018022">
    <property type="entry name" value="IPT"/>
</dbReference>
<comment type="caution">
    <text evidence="10">Lacks conserved residue(s) required for the propagation of feature annotation.</text>
</comment>
<keyword evidence="5 10" id="KW-0819">tRNA processing</keyword>
<evidence type="ECO:0000256" key="7">
    <source>
        <dbReference type="ARBA" id="ARBA00022840"/>
    </source>
</evidence>
<dbReference type="Gene3D" id="1.10.20.140">
    <property type="match status" value="1"/>
</dbReference>
<dbReference type="Pfam" id="PF01715">
    <property type="entry name" value="IPPT"/>
    <property type="match status" value="1"/>
</dbReference>
<dbReference type="EC" id="2.5.1.75" evidence="10"/>
<organism evidence="14 15">
    <name type="scientific">Candidatus Onthomorpha intestinigallinarum</name>
    <dbReference type="NCBI Taxonomy" id="2840880"/>
    <lineage>
        <taxon>Bacteria</taxon>
        <taxon>Pseudomonadati</taxon>
        <taxon>Bacteroidota</taxon>
        <taxon>Bacteroidia</taxon>
        <taxon>Bacteroidales</taxon>
        <taxon>Candidatus Onthomorpha</taxon>
    </lineage>
</organism>
<feature type="binding site" evidence="10">
    <location>
        <begin position="11"/>
        <end position="18"/>
    </location>
    <ligand>
        <name>ATP</name>
        <dbReference type="ChEBI" id="CHEBI:30616"/>
    </ligand>
</feature>
<dbReference type="PANTHER" id="PTHR11088">
    <property type="entry name" value="TRNA DIMETHYLALLYLTRANSFERASE"/>
    <property type="match status" value="1"/>
</dbReference>
<dbReference type="AlphaFoldDB" id="A0A9D1RJJ4"/>
<comment type="catalytic activity">
    <reaction evidence="9 10 11">
        <text>adenosine(37) in tRNA + dimethylallyl diphosphate = N(6)-dimethylallyladenosine(37) in tRNA + diphosphate</text>
        <dbReference type="Rhea" id="RHEA:26482"/>
        <dbReference type="Rhea" id="RHEA-COMP:10162"/>
        <dbReference type="Rhea" id="RHEA-COMP:10375"/>
        <dbReference type="ChEBI" id="CHEBI:33019"/>
        <dbReference type="ChEBI" id="CHEBI:57623"/>
        <dbReference type="ChEBI" id="CHEBI:74411"/>
        <dbReference type="ChEBI" id="CHEBI:74415"/>
        <dbReference type="EC" id="2.5.1.75"/>
    </reaction>
</comment>
<keyword evidence="6 10" id="KW-0547">Nucleotide-binding</keyword>
<keyword evidence="8 10" id="KW-0460">Magnesium</keyword>
<dbReference type="NCBIfam" id="TIGR00174">
    <property type="entry name" value="miaA"/>
    <property type="match status" value="1"/>
</dbReference>
<evidence type="ECO:0000256" key="8">
    <source>
        <dbReference type="ARBA" id="ARBA00022842"/>
    </source>
</evidence>
<comment type="function">
    <text evidence="2 10 12">Catalyzes the transfer of a dimethylallyl group onto the adenine at position 37 in tRNAs that read codons beginning with uridine, leading to the formation of N6-(dimethylallyl)adenosine (i(6)A).</text>
</comment>
<name>A0A9D1RJJ4_9BACT</name>
<accession>A0A9D1RJJ4</accession>
<evidence type="ECO:0000256" key="1">
    <source>
        <dbReference type="ARBA" id="ARBA00001946"/>
    </source>
</evidence>
<evidence type="ECO:0000256" key="2">
    <source>
        <dbReference type="ARBA" id="ARBA00003213"/>
    </source>
</evidence>
<evidence type="ECO:0000256" key="10">
    <source>
        <dbReference type="HAMAP-Rule" id="MF_00185"/>
    </source>
</evidence>
<feature type="binding site" evidence="10">
    <location>
        <begin position="13"/>
        <end position="18"/>
    </location>
    <ligand>
        <name>substrate</name>
    </ligand>
</feature>
<dbReference type="HAMAP" id="MF_00185">
    <property type="entry name" value="IPP_trans"/>
    <property type="match status" value="1"/>
</dbReference>
<proteinExistence type="inferred from homology"/>
<gene>
    <name evidence="10 14" type="primary">miaA</name>
    <name evidence="14" type="ORF">IAC47_05745</name>
</gene>
<feature type="site" description="Interaction with substrate tRNA" evidence="10">
    <location>
        <position position="124"/>
    </location>
</feature>
<evidence type="ECO:0000256" key="12">
    <source>
        <dbReference type="RuleBase" id="RU003784"/>
    </source>
</evidence>
<evidence type="ECO:0000256" key="13">
    <source>
        <dbReference type="RuleBase" id="RU003785"/>
    </source>
</evidence>
<dbReference type="GO" id="GO:0005524">
    <property type="term" value="F:ATP binding"/>
    <property type="evidence" value="ECO:0007669"/>
    <property type="project" value="UniProtKB-UniRule"/>
</dbReference>
<dbReference type="SUPFAM" id="SSF52540">
    <property type="entry name" value="P-loop containing nucleoside triphosphate hydrolases"/>
    <property type="match status" value="1"/>
</dbReference>
<feature type="region of interest" description="Interaction with substrate tRNA" evidence="10">
    <location>
        <begin position="36"/>
        <end position="39"/>
    </location>
</feature>
<evidence type="ECO:0000256" key="11">
    <source>
        <dbReference type="RuleBase" id="RU003783"/>
    </source>
</evidence>
<evidence type="ECO:0000256" key="6">
    <source>
        <dbReference type="ARBA" id="ARBA00022741"/>
    </source>
</evidence>
<dbReference type="EMBL" id="DXGG01000180">
    <property type="protein sequence ID" value="HIW87761.1"/>
    <property type="molecule type" value="Genomic_DNA"/>
</dbReference>
<reference evidence="14" key="2">
    <citation type="submission" date="2021-04" db="EMBL/GenBank/DDBJ databases">
        <authorList>
            <person name="Gilroy R."/>
        </authorList>
    </citation>
    <scope>NUCLEOTIDE SEQUENCE</scope>
    <source>
        <strain evidence="14">Gambia16-930</strain>
    </source>
</reference>
<dbReference type="Gene3D" id="3.40.50.300">
    <property type="entry name" value="P-loop containing nucleotide triphosphate hydrolases"/>
    <property type="match status" value="1"/>
</dbReference>
<comment type="similarity">
    <text evidence="3 10 13">Belongs to the IPP transferase family.</text>
</comment>
<dbReference type="GO" id="GO:0052381">
    <property type="term" value="F:tRNA dimethylallyltransferase activity"/>
    <property type="evidence" value="ECO:0007669"/>
    <property type="project" value="UniProtKB-UniRule"/>
</dbReference>
<dbReference type="InterPro" id="IPR039657">
    <property type="entry name" value="Dimethylallyltransferase"/>
</dbReference>
<protein>
    <recommendedName>
        <fullName evidence="10">tRNA dimethylallyltransferase</fullName>
        <ecNumber evidence="10">2.5.1.75</ecNumber>
    </recommendedName>
    <alternativeName>
        <fullName evidence="10">Dimethylallyl diphosphate:tRNA dimethylallyltransferase</fullName>
        <shortName evidence="10">DMAPP:tRNA dimethylallyltransferase</shortName>
        <shortName evidence="10">DMATase</shortName>
    </alternativeName>
    <alternativeName>
        <fullName evidence="10">Isopentenyl-diphosphate:tRNA isopentenyltransferase</fullName>
        <shortName evidence="10">IPP transferase</shortName>
        <shortName evidence="10">IPPT</shortName>
        <shortName evidence="10">IPTase</shortName>
    </alternativeName>
</protein>
<dbReference type="Proteomes" id="UP000824267">
    <property type="component" value="Unassembled WGS sequence"/>
</dbReference>
<keyword evidence="4 10" id="KW-0808">Transferase</keyword>
<evidence type="ECO:0000313" key="15">
    <source>
        <dbReference type="Proteomes" id="UP000824267"/>
    </source>
</evidence>
<comment type="cofactor">
    <cofactor evidence="1 10">
        <name>Mg(2+)</name>
        <dbReference type="ChEBI" id="CHEBI:18420"/>
    </cofactor>
</comment>
<evidence type="ECO:0000256" key="3">
    <source>
        <dbReference type="ARBA" id="ARBA00005842"/>
    </source>
</evidence>
<dbReference type="PANTHER" id="PTHR11088:SF60">
    <property type="entry name" value="TRNA DIMETHYLALLYLTRANSFERASE"/>
    <property type="match status" value="1"/>
</dbReference>
<keyword evidence="7 10" id="KW-0067">ATP-binding</keyword>
<dbReference type="GO" id="GO:0006400">
    <property type="term" value="P:tRNA modification"/>
    <property type="evidence" value="ECO:0007669"/>
    <property type="project" value="TreeGrafter"/>
</dbReference>
<evidence type="ECO:0000256" key="4">
    <source>
        <dbReference type="ARBA" id="ARBA00022679"/>
    </source>
</evidence>
<feature type="site" description="Interaction with substrate tRNA" evidence="10">
    <location>
        <position position="102"/>
    </location>
</feature>
<evidence type="ECO:0000256" key="5">
    <source>
        <dbReference type="ARBA" id="ARBA00022694"/>
    </source>
</evidence>
<evidence type="ECO:0000256" key="9">
    <source>
        <dbReference type="ARBA" id="ARBA00049563"/>
    </source>
</evidence>
<dbReference type="InterPro" id="IPR027417">
    <property type="entry name" value="P-loop_NTPase"/>
</dbReference>
<reference evidence="14" key="1">
    <citation type="journal article" date="2021" name="PeerJ">
        <title>Extensive microbial diversity within the chicken gut microbiome revealed by metagenomics and culture.</title>
        <authorList>
            <person name="Gilroy R."/>
            <person name="Ravi A."/>
            <person name="Getino M."/>
            <person name="Pursley I."/>
            <person name="Horton D.L."/>
            <person name="Alikhan N.F."/>
            <person name="Baker D."/>
            <person name="Gharbi K."/>
            <person name="Hall N."/>
            <person name="Watson M."/>
            <person name="Adriaenssens E.M."/>
            <person name="Foster-Nyarko E."/>
            <person name="Jarju S."/>
            <person name="Secka A."/>
            <person name="Antonio M."/>
            <person name="Oren A."/>
            <person name="Chaudhuri R.R."/>
            <person name="La Ragione R."/>
            <person name="Hildebrand F."/>
            <person name="Pallen M.J."/>
        </authorList>
    </citation>
    <scope>NUCLEOTIDE SEQUENCE</scope>
    <source>
        <strain evidence="14">Gambia16-930</strain>
    </source>
</reference>
<comment type="subunit">
    <text evidence="10">Monomer.</text>
</comment>
<comment type="caution">
    <text evidence="14">The sequence shown here is derived from an EMBL/GenBank/DDBJ whole genome shotgun (WGS) entry which is preliminary data.</text>
</comment>
<sequence>MKDKRLIVVAGPTASGKTAMSIELARRLDTEIVSADSRQFYRELKIGVASPSEQELQMAKHNLVGHISVCEPYNVARYEHDAMRELERIFSEHDTAILTGGSGLYIKAVCEGLDLMPESDAKVRMELNELFVTQGIEPLQRELQARDPEYWRIVDRQNHIRLIRALEVCRTSGRPYSSFRTGGGKERAFEIVKIGIRRERDELLERIYKRVDLMMREGLLKEAEGLLPYRHLQALNTVGYKELFEYFDGKVTLEQATENIKINTRRYAKRQMTWFCKDRQIHWIDVEKGMDWQWLGI</sequence>